<keyword evidence="2" id="KW-1185">Reference proteome</keyword>
<dbReference type="Pfam" id="PF20288">
    <property type="entry name" value="MC2"/>
    <property type="match status" value="1"/>
</dbReference>
<dbReference type="RefSeq" id="WP_143145573.1">
    <property type="nucleotide sequence ID" value="NZ_FRDI01000017.1"/>
</dbReference>
<sequence>MNIPQIIPPSFNSPLEAAIRAIVILTEIYPCRLDLQEMVKLDHLIVHTKDINGPQSLHPQLPLRNAEILVRRKIVEQGLFLLISKKLVSRVIDDNGIYYEASDYAAPFIASLESTYTAKLTERAIWINNNLLQLDKSSFRSLIEKNFGKWTQEFQPLENSYGVKQ</sequence>
<accession>A0A1M7TNV2</accession>
<dbReference type="AlphaFoldDB" id="A0A1M7TNV2"/>
<dbReference type="EMBL" id="FRDI01000017">
    <property type="protein sequence ID" value="SHN72385.1"/>
    <property type="molecule type" value="Genomic_DNA"/>
</dbReference>
<organism evidence="1 2">
    <name type="scientific">Desulfovibrio litoralis DSM 11393</name>
    <dbReference type="NCBI Taxonomy" id="1121455"/>
    <lineage>
        <taxon>Bacteria</taxon>
        <taxon>Pseudomonadati</taxon>
        <taxon>Thermodesulfobacteriota</taxon>
        <taxon>Desulfovibrionia</taxon>
        <taxon>Desulfovibrionales</taxon>
        <taxon>Desulfovibrionaceae</taxon>
        <taxon>Desulfovibrio</taxon>
    </lineage>
</organism>
<evidence type="ECO:0000313" key="1">
    <source>
        <dbReference type="EMBL" id="SHN72385.1"/>
    </source>
</evidence>
<dbReference type="Proteomes" id="UP000186469">
    <property type="component" value="Unassembled WGS sequence"/>
</dbReference>
<dbReference type="InterPro" id="IPR046904">
    <property type="entry name" value="ABC-3C_MC2"/>
</dbReference>
<proteinExistence type="predicted"/>
<evidence type="ECO:0000313" key="2">
    <source>
        <dbReference type="Proteomes" id="UP000186469"/>
    </source>
</evidence>
<dbReference type="STRING" id="1121455.SAMN02745728_02309"/>
<name>A0A1M7TNV2_9BACT</name>
<reference evidence="1 2" key="1">
    <citation type="submission" date="2016-12" db="EMBL/GenBank/DDBJ databases">
        <authorList>
            <person name="Song W.-J."/>
            <person name="Kurnit D.M."/>
        </authorList>
    </citation>
    <scope>NUCLEOTIDE SEQUENCE [LARGE SCALE GENOMIC DNA]</scope>
    <source>
        <strain evidence="1 2">DSM 11393</strain>
    </source>
</reference>
<evidence type="ECO:0008006" key="3">
    <source>
        <dbReference type="Google" id="ProtNLM"/>
    </source>
</evidence>
<gene>
    <name evidence="1" type="ORF">SAMN02745728_02309</name>
</gene>
<protein>
    <recommendedName>
        <fullName evidence="3">Threonine transporter</fullName>
    </recommendedName>
</protein>
<dbReference type="OrthoDB" id="8662245at2"/>